<feature type="domain" description="Tip attachment protein J central straight fiber" evidence="3">
    <location>
        <begin position="1251"/>
        <end position="1330"/>
    </location>
</feature>
<feature type="domain" description="Tip attachment protein J" evidence="4">
    <location>
        <begin position="347"/>
        <end position="500"/>
    </location>
</feature>
<dbReference type="InterPro" id="IPR036116">
    <property type="entry name" value="FN3_sf"/>
</dbReference>
<dbReference type="InterPro" id="IPR003961">
    <property type="entry name" value="FN3_dom"/>
</dbReference>
<evidence type="ECO:0000259" key="5">
    <source>
        <dbReference type="Pfam" id="PF24489"/>
    </source>
</evidence>
<evidence type="ECO:0000256" key="2">
    <source>
        <dbReference type="SAM" id="MobiDB-lite"/>
    </source>
</evidence>
<dbReference type="Gene3D" id="1.20.5.340">
    <property type="match status" value="1"/>
</dbReference>
<dbReference type="Pfam" id="PF24801">
    <property type="entry name" value="FNIII-A_GpJ"/>
    <property type="match status" value="1"/>
</dbReference>
<dbReference type="RefSeq" id="WP_227390586.1">
    <property type="nucleotide sequence ID" value="NZ_JBHSCJ010000002.1"/>
</dbReference>
<name>A0ABS8DV29_9GAMM</name>
<dbReference type="Pfam" id="PF13550">
    <property type="entry name" value="Phage-tail_3"/>
    <property type="match status" value="1"/>
</dbReference>
<sequence>MGAFEHLQGAGGGGKGGGGGGSQRTPQEAPNTLRATSKARLVDLLGEGPIVGLANGMQSVFFDETPLQAANGEWNFQGVTVHTRNGEPDQAHIPGFPAVESTTEVSAQVKHGAPITRTIGTLDADAVRVTVQLPALSHQNVENGDLVGAAVEIAIDVRRGGGGWQERRRDTIQGKTTSPYQRSYRVELEGAGPWDVRVRRLSADDDTATTQNDTYWAYTTTIIDAKLNYPDSALMGIEVDAAQFGNAIPARAYDVKGLIVQVPDNYDPETRTYSGFWSGNFKLAWTDNPAWCYHDLARKMRYGAGLRNIDKWELYRIAQYCDELVPDGFGGEEPRFTFNTVMADEVDALRALHTVASAFRGMTYWGTNTVMPVADMPRDPVKLVTPANVIDGEFVYEGTALKARHSVAHVSYNDPNDGYRKSVEVVENAAALEKFGYRKIDIEAIACTSRAQARRLGEWILASEEAETETVSYRCSVDHADLRPGDIVKVSDPATAGARLGGRVTVSGTQALTLDQVPDAVHGQRWFLDVMLPNGRPERRAVAAFDGDQVRLDQPLSATPVTGAMWILSSQSIEPRQFRVLAVSESTGEGGGLEYHVTALEHDPTKYARIELGIELEPPNYTLLPSGPVSPPYAITAQAFTYLAGGTEHQGMTISWTPSDDPRVQRYILEVQGPADMQWRTVYTETGTSVDLRDVDPGQWMIRVRGVTALGTGSPWVTLITNVAGLLLPVPPDSVDIEVGTFSVTLRPRGLYPGAMWEFWRSGVALEAHLIESNAVNLGVATVLTDTDRRSATTYFYYVRGINAYGVSTWYPVQATTLEQFDDIIEAIDKNIYREGGVVEQWNERLDHTREALEQADAAMQEAIDNADAKIAGATESVEQAREELQTRLDAADGRLSSASEQLEQAREQIEDVDERVSGFDQRIGDNAASIERVERAGADGRQALAEDVGRVAAETNAALADNRERVSALATDQVALTERVSDSEASLDGFRSSTNISLQALAEAGAAMTQQIDAAQSAIDDNQADIEEVSKTLASNDAADVFRRLAMQAQALGNAAQQDIDRTVSVDERRALSERLEALSAEFGGNLATVRDRITALTDADSALAQSFLELDAAFEASRSALSTELTALSTAQRALTRRVETAESTLGDNTGSIETIEQTLAGEEAVNVFRRLALQAQALGNAAQHDVTVVVEATERQALAAEQNRLSAKVGENEALNESRYSALSTENSATSARVEQVRAEANGKFANVEQELMAIVDPKGGVVARYLVTTEVNGKKAMIGMQADGTTAEIMLIADQTAIINPVNGQLVTAFVVSDGRVVIRDALIASLGVEKLRALDGSLAFENGRLRADLIDAQRLRLRFGQIDDVWIQNAQIANGAIDSAKIRNLSVGTLQIGEDAVSVSSSFESTAQWDAPQAAWQDAGSLWHDAQGGATVVWLTVDASVASSLPSGAPVTAGFAVRVLLNGTTVRNFGFVRSIRGNGLIELTESWSSAATLPSYSGWREIVVQVQFNGNIQRRVRGCSAITISRKR</sequence>
<dbReference type="EMBL" id="WHVL01000005">
    <property type="protein sequence ID" value="MCB8889920.1"/>
    <property type="molecule type" value="Genomic_DNA"/>
</dbReference>
<evidence type="ECO:0000259" key="6">
    <source>
        <dbReference type="Pfam" id="PF24801"/>
    </source>
</evidence>
<feature type="compositionally biased region" description="Gly residues" evidence="2">
    <location>
        <begin position="9"/>
        <end position="22"/>
    </location>
</feature>
<dbReference type="PANTHER" id="PTHR36251">
    <property type="entry name" value="FELS-1 PROPHAGE HOST SPECIFICITY PROTEIN-RELATED"/>
    <property type="match status" value="1"/>
</dbReference>
<feature type="compositionally biased region" description="Polar residues" evidence="2">
    <location>
        <begin position="23"/>
        <end position="32"/>
    </location>
</feature>
<dbReference type="InterPro" id="IPR055385">
    <property type="entry name" value="GpJ_HDII-ins2"/>
</dbReference>
<dbReference type="Pfam" id="PF09327">
    <property type="entry name" value="Phage_Tail_Tip"/>
    <property type="match status" value="1"/>
</dbReference>
<gene>
    <name evidence="7" type="ORF">GEV37_12435</name>
</gene>
<keyword evidence="1" id="KW-0175">Coiled coil</keyword>
<dbReference type="InterPro" id="IPR015406">
    <property type="entry name" value="GpJ_CSF"/>
</dbReference>
<dbReference type="InterPro" id="IPR032876">
    <property type="entry name" value="J_dom"/>
</dbReference>
<dbReference type="PANTHER" id="PTHR36251:SF2">
    <property type="entry name" value="GIFSY-2 PROPHAGE HOST SPECIFICITY PROTEIN J, PHAGE LAMBDA"/>
    <property type="match status" value="1"/>
</dbReference>
<keyword evidence="8" id="KW-1185">Reference proteome</keyword>
<protein>
    <submittedName>
        <fullName evidence="7">DUF1983 domain-containing protein</fullName>
    </submittedName>
</protein>
<evidence type="ECO:0000259" key="4">
    <source>
        <dbReference type="Pfam" id="PF13550"/>
    </source>
</evidence>
<dbReference type="InterPro" id="IPR057587">
    <property type="entry name" value="GpJ_Ig_second"/>
</dbReference>
<feature type="coiled-coil region" evidence="1">
    <location>
        <begin position="839"/>
        <end position="923"/>
    </location>
</feature>
<organism evidence="7 8">
    <name type="scientific">Vreelandella malpeensis</name>
    <dbReference type="NCBI Taxonomy" id="1172368"/>
    <lineage>
        <taxon>Bacteria</taxon>
        <taxon>Pseudomonadati</taxon>
        <taxon>Pseudomonadota</taxon>
        <taxon>Gammaproteobacteria</taxon>
        <taxon>Oceanospirillales</taxon>
        <taxon>Halomonadaceae</taxon>
        <taxon>Vreelandella</taxon>
    </lineage>
</organism>
<dbReference type="InterPro" id="IPR053171">
    <property type="entry name" value="Viral_Tip_Attach_Protein"/>
</dbReference>
<dbReference type="Gene3D" id="2.60.40.10">
    <property type="entry name" value="Immunoglobulins"/>
    <property type="match status" value="1"/>
</dbReference>
<evidence type="ECO:0000313" key="8">
    <source>
        <dbReference type="Proteomes" id="UP001319882"/>
    </source>
</evidence>
<dbReference type="Pfam" id="PF24489">
    <property type="entry name" value="Ig_J_second"/>
    <property type="match status" value="1"/>
</dbReference>
<dbReference type="Proteomes" id="UP001319882">
    <property type="component" value="Unassembled WGS sequence"/>
</dbReference>
<proteinExistence type="predicted"/>
<feature type="region of interest" description="Disordered" evidence="2">
    <location>
        <begin position="1"/>
        <end position="32"/>
    </location>
</feature>
<evidence type="ECO:0000256" key="1">
    <source>
        <dbReference type="SAM" id="Coils"/>
    </source>
</evidence>
<feature type="domain" description="Tip attachment protein J HDII-ins2" evidence="6">
    <location>
        <begin position="99"/>
        <end position="225"/>
    </location>
</feature>
<dbReference type="SUPFAM" id="SSF49265">
    <property type="entry name" value="Fibronectin type III"/>
    <property type="match status" value="1"/>
</dbReference>
<evidence type="ECO:0000259" key="3">
    <source>
        <dbReference type="Pfam" id="PF09327"/>
    </source>
</evidence>
<reference evidence="7 8" key="1">
    <citation type="journal article" date="2021" name="Sci. Rep.">
        <title>Genome analysis of a halophilic bacterium Halomonas malpeensis YU-PRIM-29(T) reveals its exopolysaccharide and pigment producing capabilities.</title>
        <authorList>
            <person name="Athmika"/>
            <person name="Ghate S.D."/>
            <person name="Arun A.B."/>
            <person name="Rao S.S."/>
            <person name="Kumar S.T.A."/>
            <person name="Kandiyil M.K."/>
            <person name="Saptami K."/>
            <person name="Rekha P.D."/>
        </authorList>
    </citation>
    <scope>NUCLEOTIDE SEQUENCE [LARGE SCALE GENOMIC DNA]</scope>
    <source>
        <strain evidence="8">prim 29</strain>
    </source>
</reference>
<evidence type="ECO:0000313" key="7">
    <source>
        <dbReference type="EMBL" id="MCB8889920.1"/>
    </source>
</evidence>
<accession>A0ABS8DV29</accession>
<dbReference type="CDD" id="cd00063">
    <property type="entry name" value="FN3"/>
    <property type="match status" value="1"/>
</dbReference>
<feature type="domain" description="Tip attachment protein J second Ig-like" evidence="5">
    <location>
        <begin position="731"/>
        <end position="829"/>
    </location>
</feature>
<comment type="caution">
    <text evidence="7">The sequence shown here is derived from an EMBL/GenBank/DDBJ whole genome shotgun (WGS) entry which is preliminary data.</text>
</comment>
<dbReference type="InterPro" id="IPR013783">
    <property type="entry name" value="Ig-like_fold"/>
</dbReference>